<comment type="similarity">
    <text evidence="7">Belongs to the DHHC palmitoyltransferase family.</text>
</comment>
<gene>
    <name evidence="9" type="primary">AlNc14C79G5224</name>
    <name evidence="9" type="ORF">ALNC14_059550</name>
</gene>
<keyword evidence="5 7" id="KW-0472">Membrane</keyword>
<reference evidence="9" key="1">
    <citation type="journal article" date="2011" name="PLoS Biol.">
        <title>Gene gain and loss during evolution of obligate parasitism in the white rust pathogen of Arabidopsis thaliana.</title>
        <authorList>
            <person name="Kemen E."/>
            <person name="Gardiner A."/>
            <person name="Schultz-Larsen T."/>
            <person name="Kemen A.C."/>
            <person name="Balmuth A.L."/>
            <person name="Robert-Seilaniantz A."/>
            <person name="Bailey K."/>
            <person name="Holub E."/>
            <person name="Studholme D.J."/>
            <person name="Maclean D."/>
            <person name="Jones J.D."/>
        </authorList>
    </citation>
    <scope>NUCLEOTIDE SEQUENCE</scope>
</reference>
<feature type="domain" description="Palmitoyltransferase DHHC" evidence="8">
    <location>
        <begin position="105"/>
        <end position="226"/>
    </location>
</feature>
<evidence type="ECO:0000259" key="8">
    <source>
        <dbReference type="Pfam" id="PF01529"/>
    </source>
</evidence>
<dbReference type="GO" id="GO:0019706">
    <property type="term" value="F:protein-cysteine S-palmitoyltransferase activity"/>
    <property type="evidence" value="ECO:0007669"/>
    <property type="project" value="UniProtKB-EC"/>
</dbReference>
<evidence type="ECO:0000313" key="9">
    <source>
        <dbReference type="EMBL" id="CCA19812.1"/>
    </source>
</evidence>
<reference evidence="9" key="2">
    <citation type="submission" date="2011-02" db="EMBL/GenBank/DDBJ databases">
        <authorList>
            <person name="MacLean D."/>
        </authorList>
    </citation>
    <scope>NUCLEOTIDE SEQUENCE</scope>
</reference>
<sequence length="255" mass="29900">MESKSVSSAAVISVGLMLLETLTWLFLMQRDSSPTCTAIFIITSVLMFWSYMNTLTVSPHEAESEVQLHTYFKKDFMYDEEREDEKNGLTGKREATIRDELILEFKYCERCDQMKVYGMHHCSRCGVCIYLMDHHCPWTANCIGWKNKKFFILFLAYTSMSCMTFAFIDTPLAWNAEKDSHESPTLYYLRFMWFLAGFMGTVLGLYWCFHMWLLLNGKTTLDFMAKRSGEFGHLDLRSKIELYFGESVWSWLLPI</sequence>
<dbReference type="PANTHER" id="PTHR12246">
    <property type="entry name" value="PALMITOYLTRANSFERASE ZDHHC16"/>
    <property type="match status" value="1"/>
</dbReference>
<keyword evidence="4 7" id="KW-1133">Transmembrane helix</keyword>
<comment type="subcellular location">
    <subcellularLocation>
        <location evidence="1">Membrane</location>
        <topology evidence="1">Multi-pass membrane protein</topology>
    </subcellularLocation>
</comment>
<dbReference type="EMBL" id="FR824124">
    <property type="protein sequence ID" value="CCA19812.1"/>
    <property type="molecule type" value="Genomic_DNA"/>
</dbReference>
<keyword evidence="6 7" id="KW-0012">Acyltransferase</keyword>
<dbReference type="HOGENOM" id="CLU_1177337_0_0_1"/>
<organism evidence="9">
    <name type="scientific">Albugo laibachii Nc14</name>
    <dbReference type="NCBI Taxonomy" id="890382"/>
    <lineage>
        <taxon>Eukaryota</taxon>
        <taxon>Sar</taxon>
        <taxon>Stramenopiles</taxon>
        <taxon>Oomycota</taxon>
        <taxon>Peronosporomycetes</taxon>
        <taxon>Albuginales</taxon>
        <taxon>Albuginaceae</taxon>
        <taxon>Albugo</taxon>
    </lineage>
</organism>
<dbReference type="InterPro" id="IPR001594">
    <property type="entry name" value="Palmitoyltrfase_DHHC"/>
</dbReference>
<proteinExistence type="inferred from homology"/>
<accession>F0WF30</accession>
<evidence type="ECO:0000256" key="6">
    <source>
        <dbReference type="ARBA" id="ARBA00023315"/>
    </source>
</evidence>
<dbReference type="GO" id="GO:0016020">
    <property type="term" value="C:membrane"/>
    <property type="evidence" value="ECO:0007669"/>
    <property type="project" value="UniProtKB-SubCell"/>
</dbReference>
<evidence type="ECO:0000256" key="3">
    <source>
        <dbReference type="ARBA" id="ARBA00022692"/>
    </source>
</evidence>
<feature type="transmembrane region" description="Helical" evidence="7">
    <location>
        <begin position="7"/>
        <end position="26"/>
    </location>
</feature>
<dbReference type="PROSITE" id="PS50216">
    <property type="entry name" value="DHHC"/>
    <property type="match status" value="1"/>
</dbReference>
<dbReference type="Pfam" id="PF01529">
    <property type="entry name" value="DHHC"/>
    <property type="match status" value="1"/>
</dbReference>
<feature type="transmembrane region" description="Helical" evidence="7">
    <location>
        <begin position="150"/>
        <end position="168"/>
    </location>
</feature>
<dbReference type="InterPro" id="IPR039859">
    <property type="entry name" value="PFA4/ZDH16/20/ERF2-like"/>
</dbReference>
<evidence type="ECO:0000256" key="5">
    <source>
        <dbReference type="ARBA" id="ARBA00023136"/>
    </source>
</evidence>
<name>F0WF30_9STRA</name>
<dbReference type="EC" id="2.3.1.225" evidence="7"/>
<comment type="catalytic activity">
    <reaction evidence="7">
        <text>L-cysteinyl-[protein] + hexadecanoyl-CoA = S-hexadecanoyl-L-cysteinyl-[protein] + CoA</text>
        <dbReference type="Rhea" id="RHEA:36683"/>
        <dbReference type="Rhea" id="RHEA-COMP:10131"/>
        <dbReference type="Rhea" id="RHEA-COMP:11032"/>
        <dbReference type="ChEBI" id="CHEBI:29950"/>
        <dbReference type="ChEBI" id="CHEBI:57287"/>
        <dbReference type="ChEBI" id="CHEBI:57379"/>
        <dbReference type="ChEBI" id="CHEBI:74151"/>
        <dbReference type="EC" id="2.3.1.225"/>
    </reaction>
</comment>
<evidence type="ECO:0000256" key="7">
    <source>
        <dbReference type="RuleBase" id="RU079119"/>
    </source>
</evidence>
<keyword evidence="3 7" id="KW-0812">Transmembrane</keyword>
<protein>
    <recommendedName>
        <fullName evidence="7">Palmitoyltransferase</fullName>
        <ecNumber evidence="7">2.3.1.225</ecNumber>
    </recommendedName>
</protein>
<evidence type="ECO:0000256" key="4">
    <source>
        <dbReference type="ARBA" id="ARBA00022989"/>
    </source>
</evidence>
<evidence type="ECO:0000256" key="1">
    <source>
        <dbReference type="ARBA" id="ARBA00004141"/>
    </source>
</evidence>
<dbReference type="AlphaFoldDB" id="F0WF30"/>
<evidence type="ECO:0000256" key="2">
    <source>
        <dbReference type="ARBA" id="ARBA00022679"/>
    </source>
</evidence>
<keyword evidence="2 7" id="KW-0808">Transferase</keyword>
<feature type="transmembrane region" description="Helical" evidence="7">
    <location>
        <begin position="188"/>
        <end position="209"/>
    </location>
</feature>
<feature type="transmembrane region" description="Helical" evidence="7">
    <location>
        <begin position="32"/>
        <end position="51"/>
    </location>
</feature>
<comment type="domain">
    <text evidence="7">The DHHC domain is required for palmitoyltransferase activity.</text>
</comment>